<dbReference type="Gene3D" id="1.10.357.20">
    <property type="entry name" value="SLC41 divalent cation transporters, integral membrane domain"/>
    <property type="match status" value="1"/>
</dbReference>
<keyword evidence="6 9" id="KW-1133">Transmembrane helix</keyword>
<organism evidence="12 13">
    <name type="scientific">Pelistega suis</name>
    <dbReference type="NCBI Taxonomy" id="1631957"/>
    <lineage>
        <taxon>Bacteria</taxon>
        <taxon>Pseudomonadati</taxon>
        <taxon>Pseudomonadota</taxon>
        <taxon>Betaproteobacteria</taxon>
        <taxon>Burkholderiales</taxon>
        <taxon>Alcaligenaceae</taxon>
        <taxon>Pelistega</taxon>
    </lineage>
</organism>
<comment type="function">
    <text evidence="9">Acts as a magnesium transporter.</text>
</comment>
<evidence type="ECO:0000256" key="5">
    <source>
        <dbReference type="ARBA" id="ARBA00022842"/>
    </source>
</evidence>
<dbReference type="Gene3D" id="1.25.60.10">
    <property type="entry name" value="MgtE N-terminal domain-like"/>
    <property type="match status" value="1"/>
</dbReference>
<feature type="transmembrane region" description="Helical" evidence="9">
    <location>
        <begin position="353"/>
        <end position="380"/>
    </location>
</feature>
<keyword evidence="9" id="KW-1003">Cell membrane</keyword>
<keyword evidence="10" id="KW-0175">Coiled coil</keyword>
<feature type="domain" description="CBS" evidence="11">
    <location>
        <begin position="246"/>
        <end position="302"/>
    </location>
</feature>
<dbReference type="InterPro" id="IPR038076">
    <property type="entry name" value="MgtE_N_sf"/>
</dbReference>
<evidence type="ECO:0000256" key="10">
    <source>
        <dbReference type="SAM" id="Coils"/>
    </source>
</evidence>
<dbReference type="PANTHER" id="PTHR43773:SF1">
    <property type="entry name" value="MAGNESIUM TRANSPORTER MGTE"/>
    <property type="match status" value="1"/>
</dbReference>
<keyword evidence="9" id="KW-0479">Metal-binding</keyword>
<comment type="subunit">
    <text evidence="9">Homodimer.</text>
</comment>
<dbReference type="InterPro" id="IPR000644">
    <property type="entry name" value="CBS_dom"/>
</dbReference>
<dbReference type="SMART" id="SM00924">
    <property type="entry name" value="MgtE_N"/>
    <property type="match status" value="1"/>
</dbReference>
<reference evidence="12 13" key="1">
    <citation type="submission" date="2020-05" db="EMBL/GenBank/DDBJ databases">
        <authorList>
            <person name="Niu N."/>
        </authorList>
    </citation>
    <scope>NUCLEOTIDE SEQUENCE [LARGE SCALE GENOMIC DNA]</scope>
    <source>
        <strain evidence="12 13">3340-03</strain>
    </source>
</reference>
<feature type="coiled-coil region" evidence="10">
    <location>
        <begin position="32"/>
        <end position="59"/>
    </location>
</feature>
<feature type="transmembrane region" description="Helical" evidence="9">
    <location>
        <begin position="401"/>
        <end position="422"/>
    </location>
</feature>
<protein>
    <recommendedName>
        <fullName evidence="9">Magnesium transporter MgtE</fullName>
    </recommendedName>
</protein>
<feature type="transmembrane region" description="Helical" evidence="9">
    <location>
        <begin position="465"/>
        <end position="489"/>
    </location>
</feature>
<evidence type="ECO:0000256" key="6">
    <source>
        <dbReference type="ARBA" id="ARBA00022989"/>
    </source>
</evidence>
<gene>
    <name evidence="12" type="primary">mgtE</name>
    <name evidence="12" type="ORF">HKX39_07765</name>
</gene>
<evidence type="ECO:0000256" key="3">
    <source>
        <dbReference type="ARBA" id="ARBA00022448"/>
    </source>
</evidence>
<dbReference type="SUPFAM" id="SSF161093">
    <property type="entry name" value="MgtE membrane domain-like"/>
    <property type="match status" value="1"/>
</dbReference>
<proteinExistence type="inferred from homology"/>
<dbReference type="SMART" id="SM00116">
    <property type="entry name" value="CBS"/>
    <property type="match status" value="2"/>
</dbReference>
<dbReference type="SUPFAM" id="SSF54631">
    <property type="entry name" value="CBS-domain pair"/>
    <property type="match status" value="1"/>
</dbReference>
<dbReference type="InterPro" id="IPR006667">
    <property type="entry name" value="SLC41_membr_dom"/>
</dbReference>
<keyword evidence="13" id="KW-1185">Reference proteome</keyword>
<dbReference type="RefSeq" id="WP_171680754.1">
    <property type="nucleotide sequence ID" value="NZ_JABGBN010000006.1"/>
</dbReference>
<dbReference type="Pfam" id="PF03448">
    <property type="entry name" value="MgtE_N"/>
    <property type="match status" value="1"/>
</dbReference>
<dbReference type="GO" id="GO:0015095">
    <property type="term" value="F:magnesium ion transmembrane transporter activity"/>
    <property type="evidence" value="ECO:0007669"/>
    <property type="project" value="UniProtKB-UniRule"/>
</dbReference>
<dbReference type="PROSITE" id="PS51371">
    <property type="entry name" value="CBS"/>
    <property type="match status" value="2"/>
</dbReference>
<comment type="caution">
    <text evidence="9">Lacks conserved residue(s) required for the propagation of feature annotation.</text>
</comment>
<evidence type="ECO:0000313" key="12">
    <source>
        <dbReference type="EMBL" id="NOL52057.1"/>
    </source>
</evidence>
<dbReference type="GO" id="GO:0005886">
    <property type="term" value="C:plasma membrane"/>
    <property type="evidence" value="ECO:0007669"/>
    <property type="project" value="UniProtKB-SubCell"/>
</dbReference>
<dbReference type="InterPro" id="IPR006669">
    <property type="entry name" value="MgtE_transporter"/>
</dbReference>
<name>A0A849PAY2_9BURK</name>
<dbReference type="InterPro" id="IPR036739">
    <property type="entry name" value="SLC41_membr_dom_sf"/>
</dbReference>
<comment type="subcellular location">
    <subcellularLocation>
        <location evidence="9">Cell membrane</location>
        <topology evidence="9">Multi-pass membrane protein</topology>
    </subcellularLocation>
    <subcellularLocation>
        <location evidence="1">Membrane</location>
        <topology evidence="1">Multi-pass membrane protein</topology>
    </subcellularLocation>
</comment>
<dbReference type="EMBL" id="JABGBN010000006">
    <property type="protein sequence ID" value="NOL52057.1"/>
    <property type="molecule type" value="Genomic_DNA"/>
</dbReference>
<evidence type="ECO:0000259" key="11">
    <source>
        <dbReference type="PROSITE" id="PS51371"/>
    </source>
</evidence>
<feature type="domain" description="CBS" evidence="11">
    <location>
        <begin position="182"/>
        <end position="245"/>
    </location>
</feature>
<keyword evidence="3 9" id="KW-0813">Transport</keyword>
<evidence type="ECO:0000256" key="7">
    <source>
        <dbReference type="ARBA" id="ARBA00023136"/>
    </source>
</evidence>
<comment type="similarity">
    <text evidence="2 9">Belongs to the SLC41A transporter family.</text>
</comment>
<keyword evidence="4 9" id="KW-0812">Transmembrane</keyword>
<dbReference type="AlphaFoldDB" id="A0A849PAY2"/>
<keyword evidence="8" id="KW-0129">CBS domain</keyword>
<dbReference type="NCBIfam" id="TIGR00400">
    <property type="entry name" value="mgtE"/>
    <property type="match status" value="1"/>
</dbReference>
<evidence type="ECO:0000256" key="8">
    <source>
        <dbReference type="PROSITE-ProRule" id="PRU00703"/>
    </source>
</evidence>
<evidence type="ECO:0000256" key="9">
    <source>
        <dbReference type="RuleBase" id="RU362011"/>
    </source>
</evidence>
<keyword evidence="5 9" id="KW-0460">Magnesium</keyword>
<dbReference type="InterPro" id="IPR006668">
    <property type="entry name" value="Mg_transptr_MgtE_intracell_dom"/>
</dbReference>
<dbReference type="SUPFAM" id="SSF158791">
    <property type="entry name" value="MgtE N-terminal domain-like"/>
    <property type="match status" value="1"/>
</dbReference>
<sequence length="490" mass="54746">MTEHTPIAESVTIPKRLDNEEIQMTLEHIRTLLKKQEHLQELLQRKEDGEAENELLDELITQQQSTELEDYLLPLHPADIAFILEALPQDERLQVWELVNSKYDGDILLEVDDWIREDLISAMNREDLIAATETLDADELADLVPDLPAEIVAEVQKGLTERERGQLLAAMGYEEGTVGAIMDFEMVRVREDITLEVVLRYLRRLEYMPDHTDQLFIIDRQEHLLGVLSIADLLINDPESNVKDLMKTDFFSLTPDEEDTAATSAFERYDLVSAPVIDEENRLIGRVTINDVIDVMQEDSQEQELARAGLAEEDMFASIEQAVRNRTPWLLVNLCTASTASFIAAQFEGTVGQIVILAFLMSIVAGIGGNSGNQTLTLVIRAMAMGRINSKSTVTMLKREAWVTFLVGLIGSLLASFFAWLVSGSYKIALVMVVAMICNMIIGASLGVLIPLIRQRFEKDPAVGSSVLLTFATDALGFFIFLGLATVFLL</sequence>
<accession>A0A849PAY2</accession>
<dbReference type="InterPro" id="IPR046342">
    <property type="entry name" value="CBS_dom_sf"/>
</dbReference>
<dbReference type="Pfam" id="PF00571">
    <property type="entry name" value="CBS"/>
    <property type="match status" value="2"/>
</dbReference>
<dbReference type="Gene3D" id="3.10.580.10">
    <property type="entry name" value="CBS-domain"/>
    <property type="match status" value="1"/>
</dbReference>
<dbReference type="CDD" id="cd04606">
    <property type="entry name" value="CBS_pair_Mg_transporter"/>
    <property type="match status" value="1"/>
</dbReference>
<dbReference type="PANTHER" id="PTHR43773">
    <property type="entry name" value="MAGNESIUM TRANSPORTER MGTE"/>
    <property type="match status" value="1"/>
</dbReference>
<feature type="transmembrane region" description="Helical" evidence="9">
    <location>
        <begin position="428"/>
        <end position="453"/>
    </location>
</feature>
<dbReference type="Pfam" id="PF01769">
    <property type="entry name" value="MgtE"/>
    <property type="match status" value="1"/>
</dbReference>
<keyword evidence="7 9" id="KW-0472">Membrane</keyword>
<evidence type="ECO:0000256" key="4">
    <source>
        <dbReference type="ARBA" id="ARBA00022692"/>
    </source>
</evidence>
<dbReference type="Proteomes" id="UP000537862">
    <property type="component" value="Unassembled WGS sequence"/>
</dbReference>
<evidence type="ECO:0000256" key="2">
    <source>
        <dbReference type="ARBA" id="ARBA00009749"/>
    </source>
</evidence>
<evidence type="ECO:0000256" key="1">
    <source>
        <dbReference type="ARBA" id="ARBA00004141"/>
    </source>
</evidence>
<comment type="caution">
    <text evidence="12">The sequence shown here is derived from an EMBL/GenBank/DDBJ whole genome shotgun (WGS) entry which is preliminary data.</text>
</comment>
<evidence type="ECO:0000313" key="13">
    <source>
        <dbReference type="Proteomes" id="UP000537862"/>
    </source>
</evidence>
<dbReference type="GO" id="GO:0046872">
    <property type="term" value="F:metal ion binding"/>
    <property type="evidence" value="ECO:0007669"/>
    <property type="project" value="UniProtKB-KW"/>
</dbReference>